<dbReference type="Proteomes" id="UP001362999">
    <property type="component" value="Unassembled WGS sequence"/>
</dbReference>
<evidence type="ECO:0000313" key="3">
    <source>
        <dbReference type="Proteomes" id="UP001362999"/>
    </source>
</evidence>
<feature type="region of interest" description="Disordered" evidence="1">
    <location>
        <begin position="286"/>
        <end position="309"/>
    </location>
</feature>
<evidence type="ECO:0000313" key="2">
    <source>
        <dbReference type="EMBL" id="KAK7031772.1"/>
    </source>
</evidence>
<feature type="compositionally biased region" description="Polar residues" evidence="1">
    <location>
        <begin position="286"/>
        <end position="303"/>
    </location>
</feature>
<comment type="caution">
    <text evidence="2">The sequence shown here is derived from an EMBL/GenBank/DDBJ whole genome shotgun (WGS) entry which is preliminary data.</text>
</comment>
<gene>
    <name evidence="2" type="ORF">R3P38DRAFT_3507822</name>
</gene>
<proteinExistence type="predicted"/>
<feature type="region of interest" description="Disordered" evidence="1">
    <location>
        <begin position="69"/>
        <end position="100"/>
    </location>
</feature>
<dbReference type="EMBL" id="JAWWNJ010000024">
    <property type="protein sequence ID" value="KAK7031772.1"/>
    <property type="molecule type" value="Genomic_DNA"/>
</dbReference>
<accession>A0AAW0BXR5</accession>
<dbReference type="AlphaFoldDB" id="A0AAW0BXR5"/>
<sequence>MAPHIEFGGINRRRLCGQGQRDRFPYYHHHHLTLPQPHPALPPLLACARRPTTSSHPLASISTTLANSTTHQLKHPHVNSSFQTRSGWSASSPRATSPPRPCLLFNNQTELFNTRRTPRSGVDFNINSPFASSGLRQAISAPQEPSLVVAVGGAPRSGASVQFQSNIRFGTRFGRHAQVVSGHRARRAAALALPNLEANTALDVFTSECPSNSKSLGSPLPPRRAAALIPTVYFAVPRARRMLTFFSEGFGRRQANPILDNSVNEFTSIWGWVSWLLLPRRAASRRQQPLYTSPPTERNNSSRLADESF</sequence>
<organism evidence="2 3">
    <name type="scientific">Favolaschia claudopus</name>
    <dbReference type="NCBI Taxonomy" id="2862362"/>
    <lineage>
        <taxon>Eukaryota</taxon>
        <taxon>Fungi</taxon>
        <taxon>Dikarya</taxon>
        <taxon>Basidiomycota</taxon>
        <taxon>Agaricomycotina</taxon>
        <taxon>Agaricomycetes</taxon>
        <taxon>Agaricomycetidae</taxon>
        <taxon>Agaricales</taxon>
        <taxon>Marasmiineae</taxon>
        <taxon>Mycenaceae</taxon>
        <taxon>Favolaschia</taxon>
    </lineage>
</organism>
<keyword evidence="3" id="KW-1185">Reference proteome</keyword>
<reference evidence="2 3" key="1">
    <citation type="journal article" date="2024" name="J Genomics">
        <title>Draft genome sequencing and assembly of Favolaschia claudopus CIRM-BRFM 2984 isolated from oak limbs.</title>
        <authorList>
            <person name="Navarro D."/>
            <person name="Drula E."/>
            <person name="Chaduli D."/>
            <person name="Cazenave R."/>
            <person name="Ahrendt S."/>
            <person name="Wang J."/>
            <person name="Lipzen A."/>
            <person name="Daum C."/>
            <person name="Barry K."/>
            <person name="Grigoriev I.V."/>
            <person name="Favel A."/>
            <person name="Rosso M.N."/>
            <person name="Martin F."/>
        </authorList>
    </citation>
    <scope>NUCLEOTIDE SEQUENCE [LARGE SCALE GENOMIC DNA]</scope>
    <source>
        <strain evidence="2 3">CIRM-BRFM 2984</strain>
    </source>
</reference>
<feature type="compositionally biased region" description="Polar residues" evidence="1">
    <location>
        <begin position="78"/>
        <end position="88"/>
    </location>
</feature>
<name>A0AAW0BXR5_9AGAR</name>
<evidence type="ECO:0000256" key="1">
    <source>
        <dbReference type="SAM" id="MobiDB-lite"/>
    </source>
</evidence>
<protein>
    <submittedName>
        <fullName evidence="2">Uncharacterized protein</fullName>
    </submittedName>
</protein>